<comment type="function">
    <text evidence="7">Catalyzes the ATP-dependent amidation of the two carboxylate groups at positions a and c of cobyrinate, using either L-glutamine or ammonia as the nitrogen source.</text>
</comment>
<accession>A0A4Q9DRL3</accession>
<dbReference type="OrthoDB" id="9764035at2"/>
<comment type="caution">
    <text evidence="10">The sequence shown here is derived from an EMBL/GenBank/DDBJ whole genome shotgun (WGS) entry which is preliminary data.</text>
</comment>
<sequence>MSEHRPRLVVAGTGSGAGKTTVTLGIMAALRRRGLQVQGFKCGPDYIDPTYHTAVTGRVSRNLDTWMTAHDTMRDIFLRGSRAADISVIEGVMGLYDGKDPLSNTGSTAEIAALLQSPVLLVVNAQSMARSAAAVVLGFQKLDPNLNIAGVIVNKCGSAGHYKIVKAAIEQECGLPVLGWLGRDETLQVPERHLGLVPAVERGELQPLFARLAEVVEQGVDMEAVLALAQSAEPLKQPEIRLFEEMRQALSFTPTIAVARDAAFNFYYPENLELLELLGAKLYEYSPLRGETVPEEADGVYIGGGFPEEFAAELASHKKQNDDLKRRVQSGLPLFAECGGYMYLTRSITDRAGQVHPMVGLIPAEVRMQIKLAALGYREVKAARNNLLLAEGESIRGHEFHYSTLAPAVDDYPYAYETKGLRGAGWDGYCAGSVTAGYTHMHFASNQGAAKRFVDRCAEYGQARRRSTDGRTGNKD</sequence>
<comment type="cofactor">
    <cofactor evidence="1 7">
        <name>Mg(2+)</name>
        <dbReference type="ChEBI" id="CHEBI:18420"/>
    </cofactor>
</comment>
<evidence type="ECO:0000256" key="5">
    <source>
        <dbReference type="ARBA" id="ARBA00022842"/>
    </source>
</evidence>
<evidence type="ECO:0000313" key="10">
    <source>
        <dbReference type="EMBL" id="TBL78281.1"/>
    </source>
</evidence>
<comment type="similarity">
    <text evidence="7">Belongs to the CobB/CbiA family.</text>
</comment>
<keyword evidence="6 7" id="KW-0315">Glutamine amidotransferase</keyword>
<dbReference type="PROSITE" id="PS51274">
    <property type="entry name" value="GATASE_COBBQ"/>
    <property type="match status" value="1"/>
</dbReference>
<protein>
    <recommendedName>
        <fullName evidence="7">Cobyrinate a,c-diamide synthase</fullName>
        <ecNumber evidence="7">6.3.5.11</ecNumber>
    </recommendedName>
    <alternativeName>
        <fullName evidence="7">Cobyrinic acid a,c-diamide synthetase</fullName>
    </alternativeName>
</protein>
<dbReference type="UniPathway" id="UPA00148">
    <property type="reaction ID" value="UER00231"/>
</dbReference>
<dbReference type="InterPro" id="IPR027417">
    <property type="entry name" value="P-loop_NTPase"/>
</dbReference>
<keyword evidence="4 7" id="KW-0067">ATP-binding</keyword>
<dbReference type="SUPFAM" id="SSF52317">
    <property type="entry name" value="Class I glutamine amidotransferase-like"/>
    <property type="match status" value="1"/>
</dbReference>
<evidence type="ECO:0000256" key="3">
    <source>
        <dbReference type="ARBA" id="ARBA00022741"/>
    </source>
</evidence>
<feature type="domain" description="CobQ/CobB/MinD/ParA nucleotide binding" evidence="8">
    <location>
        <begin position="8"/>
        <end position="194"/>
    </location>
</feature>
<dbReference type="GO" id="GO:0042242">
    <property type="term" value="F:cobyrinic acid a,c-diamide synthase activity"/>
    <property type="evidence" value="ECO:0007669"/>
    <property type="project" value="UniProtKB-UniRule"/>
</dbReference>
<dbReference type="HAMAP" id="MF_00027">
    <property type="entry name" value="CobB_CbiA"/>
    <property type="match status" value="1"/>
</dbReference>
<comment type="domain">
    <text evidence="7">Comprises of two domains. The C-terminal domain contains the binding site for glutamine and catalyzes the hydrolysis of this substrate to glutamate and ammonia. The N-terminal domain is anticipated to bind ATP and cobyrinate and catalyzes the ultimate synthesis of the diamide product. The ammonia produced via the glutaminase domain is probably translocated to the adjacent domain via a molecular tunnel, where it reacts with an activated intermediate.</text>
</comment>
<dbReference type="AlphaFoldDB" id="A0A4Q9DRL3"/>
<dbReference type="InterPro" id="IPR011698">
    <property type="entry name" value="GATase_3"/>
</dbReference>
<evidence type="ECO:0000256" key="1">
    <source>
        <dbReference type="ARBA" id="ARBA00001946"/>
    </source>
</evidence>
<comment type="miscellaneous">
    <text evidence="7">The a and c carboxylates of cobyrinate are activated for nucleophilic attack via formation of a phosphorylated intermediate by ATP. CbiA catalyzes first the amidation of the c-carboxylate, and then that of the a-carboxylate.</text>
</comment>
<dbReference type="InterPro" id="IPR029062">
    <property type="entry name" value="Class_I_gatase-like"/>
</dbReference>
<dbReference type="Gene3D" id="3.40.50.300">
    <property type="entry name" value="P-loop containing nucleotide triphosphate hydrolases"/>
    <property type="match status" value="2"/>
</dbReference>
<keyword evidence="5 7" id="KW-0460">Magnesium</keyword>
<feature type="site" description="Increases nucleophilicity of active site Cys" evidence="7">
    <location>
        <position position="440"/>
    </location>
</feature>
<dbReference type="NCBIfam" id="TIGR00379">
    <property type="entry name" value="cobB"/>
    <property type="match status" value="1"/>
</dbReference>
<dbReference type="InterPro" id="IPR004484">
    <property type="entry name" value="CbiA/CobB_synth"/>
</dbReference>
<proteinExistence type="inferred from homology"/>
<dbReference type="PANTHER" id="PTHR43873:SF1">
    <property type="entry name" value="COBYRINATE A,C-DIAMIDE SYNTHASE"/>
    <property type="match status" value="1"/>
</dbReference>
<gene>
    <name evidence="7" type="primary">cbiA</name>
    <name evidence="10" type="ORF">EYB31_15555</name>
</gene>
<dbReference type="Pfam" id="PF07685">
    <property type="entry name" value="GATase_3"/>
    <property type="match status" value="1"/>
</dbReference>
<evidence type="ECO:0000313" key="11">
    <source>
        <dbReference type="Proteomes" id="UP000293142"/>
    </source>
</evidence>
<evidence type="ECO:0000256" key="7">
    <source>
        <dbReference type="HAMAP-Rule" id="MF_00027"/>
    </source>
</evidence>
<comment type="catalytic activity">
    <reaction evidence="7">
        <text>cob(II)yrinate + 2 L-glutamine + 2 ATP + 2 H2O = cob(II)yrinate a,c diamide + 2 L-glutamate + 2 ADP + 2 phosphate + 2 H(+)</text>
        <dbReference type="Rhea" id="RHEA:26289"/>
        <dbReference type="ChEBI" id="CHEBI:15377"/>
        <dbReference type="ChEBI" id="CHEBI:15378"/>
        <dbReference type="ChEBI" id="CHEBI:29985"/>
        <dbReference type="ChEBI" id="CHEBI:30616"/>
        <dbReference type="ChEBI" id="CHEBI:43474"/>
        <dbReference type="ChEBI" id="CHEBI:58359"/>
        <dbReference type="ChEBI" id="CHEBI:58537"/>
        <dbReference type="ChEBI" id="CHEBI:58894"/>
        <dbReference type="ChEBI" id="CHEBI:456216"/>
        <dbReference type="EC" id="6.3.5.11"/>
    </reaction>
</comment>
<evidence type="ECO:0000256" key="2">
    <source>
        <dbReference type="ARBA" id="ARBA00022598"/>
    </source>
</evidence>
<evidence type="ECO:0000259" key="9">
    <source>
        <dbReference type="Pfam" id="PF07685"/>
    </source>
</evidence>
<comment type="pathway">
    <text evidence="7">Cofactor biosynthesis; adenosylcobalamin biosynthesis; cob(II)yrinate a,c-diamide from sirohydrochlorin (anaerobic route): step 10/10.</text>
</comment>
<dbReference type="Gene3D" id="3.40.50.880">
    <property type="match status" value="1"/>
</dbReference>
<dbReference type="GO" id="GO:0009236">
    <property type="term" value="P:cobalamin biosynthetic process"/>
    <property type="evidence" value="ECO:0007669"/>
    <property type="project" value="UniProtKB-UniRule"/>
</dbReference>
<evidence type="ECO:0000256" key="4">
    <source>
        <dbReference type="ARBA" id="ARBA00022840"/>
    </source>
</evidence>
<organism evidence="10 11">
    <name type="scientific">Paenibacillus thalictri</name>
    <dbReference type="NCBI Taxonomy" id="2527873"/>
    <lineage>
        <taxon>Bacteria</taxon>
        <taxon>Bacillati</taxon>
        <taxon>Bacillota</taxon>
        <taxon>Bacilli</taxon>
        <taxon>Bacillales</taxon>
        <taxon>Paenibacillaceae</taxon>
        <taxon>Paenibacillus</taxon>
    </lineage>
</organism>
<keyword evidence="11" id="KW-1185">Reference proteome</keyword>
<feature type="domain" description="CobB/CobQ-like glutamine amidotransferase" evidence="9">
    <location>
        <begin position="255"/>
        <end position="447"/>
    </location>
</feature>
<dbReference type="NCBIfam" id="NF002204">
    <property type="entry name" value="PRK01077.1"/>
    <property type="match status" value="1"/>
</dbReference>
<dbReference type="RefSeq" id="WP_131014264.1">
    <property type="nucleotide sequence ID" value="NZ_SIRE01000010.1"/>
</dbReference>
<evidence type="ECO:0000259" key="8">
    <source>
        <dbReference type="Pfam" id="PF01656"/>
    </source>
</evidence>
<name>A0A4Q9DRL3_9BACL</name>
<keyword evidence="7" id="KW-0169">Cobalamin biosynthesis</keyword>
<dbReference type="EC" id="6.3.5.11" evidence="7"/>
<dbReference type="Proteomes" id="UP000293142">
    <property type="component" value="Unassembled WGS sequence"/>
</dbReference>
<evidence type="ECO:0000256" key="6">
    <source>
        <dbReference type="ARBA" id="ARBA00022962"/>
    </source>
</evidence>
<reference evidence="10 11" key="1">
    <citation type="submission" date="2019-02" db="EMBL/GenBank/DDBJ databases">
        <title>Paenibacillus sp. nov., isolated from surface-sterilized tissue of Thalictrum simplex L.</title>
        <authorList>
            <person name="Tuo L."/>
        </authorList>
    </citation>
    <scope>NUCLEOTIDE SEQUENCE [LARGE SCALE GENOMIC DNA]</scope>
    <source>
        <strain evidence="10 11">N2SHLJ1</strain>
    </source>
</reference>
<dbReference type="InterPro" id="IPR002586">
    <property type="entry name" value="CobQ/CobB/MinD/ParA_Nub-bd_dom"/>
</dbReference>
<keyword evidence="3 7" id="KW-0547">Nucleotide-binding</keyword>
<dbReference type="CDD" id="cd03130">
    <property type="entry name" value="GATase1_CobB"/>
    <property type="match status" value="1"/>
</dbReference>
<dbReference type="GO" id="GO:0005524">
    <property type="term" value="F:ATP binding"/>
    <property type="evidence" value="ECO:0007669"/>
    <property type="project" value="UniProtKB-UniRule"/>
</dbReference>
<dbReference type="EMBL" id="SIRE01000010">
    <property type="protein sequence ID" value="TBL78281.1"/>
    <property type="molecule type" value="Genomic_DNA"/>
</dbReference>
<dbReference type="CDD" id="cd05388">
    <property type="entry name" value="CobB_N"/>
    <property type="match status" value="1"/>
</dbReference>
<dbReference type="Pfam" id="PF01656">
    <property type="entry name" value="CbiA"/>
    <property type="match status" value="1"/>
</dbReference>
<dbReference type="SUPFAM" id="SSF52540">
    <property type="entry name" value="P-loop containing nucleoside triphosphate hydrolases"/>
    <property type="match status" value="1"/>
</dbReference>
<dbReference type="PANTHER" id="PTHR43873">
    <property type="entry name" value="COBYRINATE A,C-DIAMIDE SYNTHASE"/>
    <property type="match status" value="1"/>
</dbReference>
<feature type="active site" description="Nucleophile" evidence="7">
    <location>
        <position position="338"/>
    </location>
</feature>
<keyword evidence="2 7" id="KW-0436">Ligase</keyword>